<dbReference type="SFLD" id="SFLDS00019">
    <property type="entry name" value="Glutathione_Transferase_(cytos"/>
    <property type="match status" value="1"/>
</dbReference>
<organism evidence="3 4">
    <name type="scientific">Oleiphilus messinensis</name>
    <dbReference type="NCBI Taxonomy" id="141451"/>
    <lineage>
        <taxon>Bacteria</taxon>
        <taxon>Pseudomonadati</taxon>
        <taxon>Pseudomonadota</taxon>
        <taxon>Gammaproteobacteria</taxon>
        <taxon>Oceanospirillales</taxon>
        <taxon>Oleiphilaceae</taxon>
        <taxon>Oleiphilus</taxon>
    </lineage>
</organism>
<dbReference type="Proteomes" id="UP000196027">
    <property type="component" value="Chromosome"/>
</dbReference>
<protein>
    <submittedName>
        <fullName evidence="3">Glutathione S-transferase</fullName>
    </submittedName>
</protein>
<dbReference type="SUPFAM" id="SSF47616">
    <property type="entry name" value="GST C-terminal domain-like"/>
    <property type="match status" value="1"/>
</dbReference>
<evidence type="ECO:0000313" key="3">
    <source>
        <dbReference type="EMBL" id="ARU57216.1"/>
    </source>
</evidence>
<keyword evidence="4" id="KW-1185">Reference proteome</keyword>
<dbReference type="GO" id="GO:0016740">
    <property type="term" value="F:transferase activity"/>
    <property type="evidence" value="ECO:0007669"/>
    <property type="project" value="UniProtKB-KW"/>
</dbReference>
<dbReference type="OrthoDB" id="5740960at2"/>
<accession>A0A1Y0IBS2</accession>
<feature type="domain" description="GST C-terminal" evidence="2">
    <location>
        <begin position="78"/>
        <end position="196"/>
    </location>
</feature>
<evidence type="ECO:0000259" key="2">
    <source>
        <dbReference type="PROSITE" id="PS50405"/>
    </source>
</evidence>
<gene>
    <name evidence="3" type="ORF">OLMES_3174</name>
</gene>
<dbReference type="PROSITE" id="PS50405">
    <property type="entry name" value="GST_CTER"/>
    <property type="match status" value="1"/>
</dbReference>
<name>A0A1Y0IBS2_9GAMM</name>
<proteinExistence type="predicted"/>
<feature type="domain" description="GST N-terminal" evidence="1">
    <location>
        <begin position="1"/>
        <end position="74"/>
    </location>
</feature>
<evidence type="ECO:0000313" key="4">
    <source>
        <dbReference type="Proteomes" id="UP000196027"/>
    </source>
</evidence>
<dbReference type="InterPro" id="IPR010987">
    <property type="entry name" value="Glutathione-S-Trfase_C-like"/>
</dbReference>
<dbReference type="InterPro" id="IPR040079">
    <property type="entry name" value="Glutathione_S-Trfase"/>
</dbReference>
<reference evidence="3 4" key="1">
    <citation type="submission" date="2017-05" db="EMBL/GenBank/DDBJ databases">
        <title>Genomic insights into alkan degradation activity of Oleiphilus messinensis.</title>
        <authorList>
            <person name="Kozyavkin S.A."/>
            <person name="Slesarev A.I."/>
            <person name="Golyshin P.N."/>
            <person name="Korzhenkov A."/>
            <person name="Golyshina O.N."/>
            <person name="Toshchakov S.V."/>
        </authorList>
    </citation>
    <scope>NUCLEOTIDE SEQUENCE [LARGE SCALE GENOMIC DNA]</scope>
    <source>
        <strain evidence="3 4">ME102</strain>
    </source>
</reference>
<dbReference type="SUPFAM" id="SSF52833">
    <property type="entry name" value="Thioredoxin-like"/>
    <property type="match status" value="1"/>
</dbReference>
<dbReference type="Gene3D" id="3.40.30.10">
    <property type="entry name" value="Glutaredoxin"/>
    <property type="match status" value="1"/>
</dbReference>
<dbReference type="PANTHER" id="PTHR44051">
    <property type="entry name" value="GLUTATHIONE S-TRANSFERASE-RELATED"/>
    <property type="match status" value="1"/>
</dbReference>
<dbReference type="AlphaFoldDB" id="A0A1Y0IBS2"/>
<dbReference type="InterPro" id="IPR004045">
    <property type="entry name" value="Glutathione_S-Trfase_N"/>
</dbReference>
<dbReference type="KEGG" id="ome:OLMES_3174"/>
<dbReference type="Gene3D" id="1.20.1050.10">
    <property type="match status" value="1"/>
</dbReference>
<dbReference type="SFLD" id="SFLDG00358">
    <property type="entry name" value="Main_(cytGST)"/>
    <property type="match status" value="1"/>
</dbReference>
<keyword evidence="3" id="KW-0808">Transferase</keyword>
<dbReference type="EMBL" id="CP021425">
    <property type="protein sequence ID" value="ARU57216.1"/>
    <property type="molecule type" value="Genomic_DNA"/>
</dbReference>
<dbReference type="InterPro" id="IPR036249">
    <property type="entry name" value="Thioredoxin-like_sf"/>
</dbReference>
<dbReference type="PROSITE" id="PS50404">
    <property type="entry name" value="GST_NTER"/>
    <property type="match status" value="1"/>
</dbReference>
<dbReference type="InterPro" id="IPR036282">
    <property type="entry name" value="Glutathione-S-Trfase_C_sf"/>
</dbReference>
<dbReference type="PANTHER" id="PTHR44051:SF8">
    <property type="entry name" value="GLUTATHIONE S-TRANSFERASE GSTA"/>
    <property type="match status" value="1"/>
</dbReference>
<dbReference type="CDD" id="cd03057">
    <property type="entry name" value="GST_N_Beta"/>
    <property type="match status" value="1"/>
</dbReference>
<dbReference type="RefSeq" id="WP_087462134.1">
    <property type="nucleotide sequence ID" value="NZ_CP021425.1"/>
</dbReference>
<evidence type="ECO:0000259" key="1">
    <source>
        <dbReference type="PROSITE" id="PS50404"/>
    </source>
</evidence>
<sequence>MYTLYFKPHACSLATHTILNLLDVPFQTVNKDTVSNYNDLNPTGLVPVVKDGERMVREGVAVILYILDRHKNNLLPESGEARETALESMLFANATMHPAYGRLFFISENVSDDNVKLDALNAAAESINQLWQVVESRLGEAPFLGGATMSPADILLTVYSRWGQFFPVDIVMGAKTTRMIEQVMAHDAFKTALAAQ</sequence>